<dbReference type="Proteomes" id="UP000196531">
    <property type="component" value="Unassembled WGS sequence"/>
</dbReference>
<reference evidence="3" key="1">
    <citation type="journal article" date="2017" name="Proc. Natl. Acad. Sci. U.S.A.">
        <title>Simulation of Deepwater Horizon oil plume reveals substrate specialization within a complex community of hydrocarbon-degraders.</title>
        <authorList>
            <person name="Hu P."/>
            <person name="Dubinsky E.A."/>
            <person name="Probst A.J."/>
            <person name="Wang J."/>
            <person name="Sieber C.M.K."/>
            <person name="Tom L.M."/>
            <person name="Gardinali P."/>
            <person name="Banfield J.F."/>
            <person name="Atlas R.M."/>
            <person name="Andersen G.L."/>
        </authorList>
    </citation>
    <scope>NUCLEOTIDE SEQUENCE [LARGE SCALE GENOMIC DNA]</scope>
</reference>
<dbReference type="InterPro" id="IPR005135">
    <property type="entry name" value="Endo/exonuclease/phosphatase"/>
</dbReference>
<dbReference type="NCBIfam" id="NF003842">
    <property type="entry name" value="PRK05421.1-4"/>
    <property type="match status" value="1"/>
</dbReference>
<sequence>MLSIESGYSFFFFGRFKTPPLSETHLTKGRASKSELNPNQISVLVWNIYKGKKDTFKSDFPELATGKDLLIIQETDSDIRVQNVLESVPGFRWDTGISFTYAKKFGSFTGTLIGSSVEPKKVEIIRSKYKEPLVRTHKVITAASYPIKGREEKLLALSIHAINFARKKAFYHQLKQTELMIKSHKGPVIFGGDFNCRSKAKTKYMRNFFKELGFTEVTFRNDSRYRSGMTGRIIDYIYVRDLKVLDSEVYGHLKSSDHMAMTIDVSYL</sequence>
<gene>
    <name evidence="2" type="ORF">A9Q84_03630</name>
</gene>
<protein>
    <recommendedName>
        <fullName evidence="1">Endonuclease/exonuclease/phosphatase domain-containing protein</fullName>
    </recommendedName>
</protein>
<dbReference type="Gene3D" id="3.60.10.10">
    <property type="entry name" value="Endonuclease/exonuclease/phosphatase"/>
    <property type="match status" value="1"/>
</dbReference>
<organism evidence="2 3">
    <name type="scientific">Halobacteriovorax marinus</name>
    <dbReference type="NCBI Taxonomy" id="97084"/>
    <lineage>
        <taxon>Bacteria</taxon>
        <taxon>Pseudomonadati</taxon>
        <taxon>Bdellovibrionota</taxon>
        <taxon>Bacteriovoracia</taxon>
        <taxon>Bacteriovoracales</taxon>
        <taxon>Halobacteriovoraceae</taxon>
        <taxon>Halobacteriovorax</taxon>
    </lineage>
</organism>
<accession>A0A1Y5FFT6</accession>
<dbReference type="InterPro" id="IPR036691">
    <property type="entry name" value="Endo/exonu/phosph_ase_sf"/>
</dbReference>
<evidence type="ECO:0000313" key="2">
    <source>
        <dbReference type="EMBL" id="OUR98513.1"/>
    </source>
</evidence>
<feature type="domain" description="Endonuclease/exonuclease/phosphatase" evidence="1">
    <location>
        <begin position="45"/>
        <end position="258"/>
    </location>
</feature>
<dbReference type="AlphaFoldDB" id="A0A1Y5FFT6"/>
<evidence type="ECO:0000259" key="1">
    <source>
        <dbReference type="Pfam" id="PF03372"/>
    </source>
</evidence>
<proteinExistence type="predicted"/>
<name>A0A1Y5FFT6_9BACT</name>
<dbReference type="EMBL" id="MAAO01000004">
    <property type="protein sequence ID" value="OUR98513.1"/>
    <property type="molecule type" value="Genomic_DNA"/>
</dbReference>
<dbReference type="GO" id="GO:0003824">
    <property type="term" value="F:catalytic activity"/>
    <property type="evidence" value="ECO:0007669"/>
    <property type="project" value="InterPro"/>
</dbReference>
<comment type="caution">
    <text evidence="2">The sequence shown here is derived from an EMBL/GenBank/DDBJ whole genome shotgun (WGS) entry which is preliminary data.</text>
</comment>
<evidence type="ECO:0000313" key="3">
    <source>
        <dbReference type="Proteomes" id="UP000196531"/>
    </source>
</evidence>
<dbReference type="SUPFAM" id="SSF56219">
    <property type="entry name" value="DNase I-like"/>
    <property type="match status" value="1"/>
</dbReference>
<dbReference type="Pfam" id="PF03372">
    <property type="entry name" value="Exo_endo_phos"/>
    <property type="match status" value="1"/>
</dbReference>